<reference evidence="1 2" key="1">
    <citation type="journal article" date="2006" name="Science">
        <title>Phytophthora genome sequences uncover evolutionary origins and mechanisms of pathogenesis.</title>
        <authorList>
            <person name="Tyler B.M."/>
            <person name="Tripathy S."/>
            <person name="Zhang X."/>
            <person name="Dehal P."/>
            <person name="Jiang R.H."/>
            <person name="Aerts A."/>
            <person name="Arredondo F.D."/>
            <person name="Baxter L."/>
            <person name="Bensasson D."/>
            <person name="Beynon J.L."/>
            <person name="Chapman J."/>
            <person name="Damasceno C.M."/>
            <person name="Dorrance A.E."/>
            <person name="Dou D."/>
            <person name="Dickerman A.W."/>
            <person name="Dubchak I.L."/>
            <person name="Garbelotto M."/>
            <person name="Gijzen M."/>
            <person name="Gordon S.G."/>
            <person name="Govers F."/>
            <person name="Grunwald N.J."/>
            <person name="Huang W."/>
            <person name="Ivors K.L."/>
            <person name="Jones R.W."/>
            <person name="Kamoun S."/>
            <person name="Krampis K."/>
            <person name="Lamour K.H."/>
            <person name="Lee M.K."/>
            <person name="McDonald W.H."/>
            <person name="Medina M."/>
            <person name="Meijer H.J."/>
            <person name="Nordberg E.K."/>
            <person name="Maclean D.J."/>
            <person name="Ospina-Giraldo M.D."/>
            <person name="Morris P.F."/>
            <person name="Phuntumart V."/>
            <person name="Putnam N.H."/>
            <person name="Rash S."/>
            <person name="Rose J.K."/>
            <person name="Sakihama Y."/>
            <person name="Salamov A.A."/>
            <person name="Savidor A."/>
            <person name="Scheuring C.F."/>
            <person name="Smith B.M."/>
            <person name="Sobral B.W."/>
            <person name="Terry A."/>
            <person name="Torto-Alalibo T.A."/>
            <person name="Win J."/>
            <person name="Xu Z."/>
            <person name="Zhang H."/>
            <person name="Grigoriev I.V."/>
            <person name="Rokhsar D.S."/>
            <person name="Boore J.L."/>
        </authorList>
    </citation>
    <scope>NUCLEOTIDE SEQUENCE [LARGE SCALE GENOMIC DNA]</scope>
    <source>
        <strain evidence="1 2">P6497</strain>
    </source>
</reference>
<protein>
    <submittedName>
        <fullName evidence="1">Uncharacterized protein</fullName>
    </submittedName>
</protein>
<organism evidence="1 2">
    <name type="scientific">Phytophthora sojae (strain P6497)</name>
    <name type="common">Soybean stem and root rot agent</name>
    <name type="synonym">Phytophthora megasperma f. sp. glycines</name>
    <dbReference type="NCBI Taxonomy" id="1094619"/>
    <lineage>
        <taxon>Eukaryota</taxon>
        <taxon>Sar</taxon>
        <taxon>Stramenopiles</taxon>
        <taxon>Oomycota</taxon>
        <taxon>Peronosporomycetes</taxon>
        <taxon>Peronosporales</taxon>
        <taxon>Peronosporaceae</taxon>
        <taxon>Phytophthora</taxon>
    </lineage>
</organism>
<dbReference type="Proteomes" id="UP000002640">
    <property type="component" value="Unassembled WGS sequence"/>
</dbReference>
<dbReference type="AlphaFoldDB" id="G4Z4G1"/>
<evidence type="ECO:0000313" key="1">
    <source>
        <dbReference type="EMBL" id="EGZ20165.1"/>
    </source>
</evidence>
<dbReference type="GeneID" id="20641613"/>
<dbReference type="RefSeq" id="XP_009522882.1">
    <property type="nucleotide sequence ID" value="XM_009524587.1"/>
</dbReference>
<keyword evidence="2" id="KW-1185">Reference proteome</keyword>
<dbReference type="InParanoid" id="G4Z4G1"/>
<accession>G4Z4G1</accession>
<dbReference type="KEGG" id="psoj:PHYSODRAFT_298402"/>
<name>G4Z4G1_PHYSP</name>
<proteinExistence type="predicted"/>
<dbReference type="EMBL" id="JH159153">
    <property type="protein sequence ID" value="EGZ20165.1"/>
    <property type="molecule type" value="Genomic_DNA"/>
</dbReference>
<gene>
    <name evidence="1" type="ORF">PHYSODRAFT_298402</name>
</gene>
<sequence length="124" mass="13595">MPAVTGETDWGMEALVGVFGGSTDLVEDILQVTDANHMGKYGDVGFRWYLPVPPGLMPEVEAWIRSEMQRVALYFPFIDEDGREVHNLLSLAPVHEGLVKNVFEMAAEAFALDPSSLQRGLSGS</sequence>
<evidence type="ECO:0000313" key="2">
    <source>
        <dbReference type="Proteomes" id="UP000002640"/>
    </source>
</evidence>